<dbReference type="InterPro" id="IPR047817">
    <property type="entry name" value="ABC2_TM_bact-type"/>
</dbReference>
<dbReference type="Proteomes" id="UP000320776">
    <property type="component" value="Chromosome"/>
</dbReference>
<evidence type="ECO:0000313" key="7">
    <source>
        <dbReference type="EMBL" id="QDR78988.1"/>
    </source>
</evidence>
<feature type="transmembrane region" description="Helical" evidence="5">
    <location>
        <begin position="165"/>
        <end position="184"/>
    </location>
</feature>
<feature type="domain" description="ABC transmembrane type-2" evidence="6">
    <location>
        <begin position="23"/>
        <end position="243"/>
    </location>
</feature>
<evidence type="ECO:0000259" key="6">
    <source>
        <dbReference type="PROSITE" id="PS51012"/>
    </source>
</evidence>
<dbReference type="PANTHER" id="PTHR43332">
    <property type="entry name" value="INNER MEMBRANE TRANSPORT PERMEASE YADH-RELATED"/>
    <property type="match status" value="1"/>
</dbReference>
<comment type="similarity">
    <text evidence="5">Belongs to the ABC-2 integral membrane protein family.</text>
</comment>
<dbReference type="PIRSF" id="PIRSF006648">
    <property type="entry name" value="DrrB"/>
    <property type="match status" value="1"/>
</dbReference>
<evidence type="ECO:0000256" key="5">
    <source>
        <dbReference type="RuleBase" id="RU361157"/>
    </source>
</evidence>
<dbReference type="EMBL" id="CP036259">
    <property type="protein sequence ID" value="QDR78988.1"/>
    <property type="molecule type" value="Genomic_DNA"/>
</dbReference>
<sequence>MSGWLAVYGREMLLMQKKIGKLGYVFSSVMFPVIYLFAFGLGLGSRLEVSGGYVPFLATGIASLTVMLNAFQQTSLSVSAGRLYFHTFQTVFLSPVPPLQVVGGIALAGITRGLIMGGLVYAVAWLAFGVPPLSGIAVTALLLSAFCFSALGIVLGLAIADPDEISLVNNFLITPMIFFCGSFFPVQNLPVALQAVVSILPLSMANSLVRLTAWNGHAAGQAAALALMGLGLLLWGAGSLKKYSE</sequence>
<feature type="transmembrane region" description="Helical" evidence="5">
    <location>
        <begin position="53"/>
        <end position="71"/>
    </location>
</feature>
<dbReference type="AlphaFoldDB" id="A0A517DNU8"/>
<dbReference type="PANTHER" id="PTHR43332:SF2">
    <property type="entry name" value="INNER MEMBRANE TRANSPORT PERMEASE YADH"/>
    <property type="match status" value="1"/>
</dbReference>
<evidence type="ECO:0000256" key="1">
    <source>
        <dbReference type="ARBA" id="ARBA00004141"/>
    </source>
</evidence>
<dbReference type="KEGG" id="sted:SPTER_02390"/>
<keyword evidence="4 5" id="KW-0472">Membrane</keyword>
<dbReference type="Pfam" id="PF01061">
    <property type="entry name" value="ABC2_membrane"/>
    <property type="match status" value="1"/>
</dbReference>
<protein>
    <recommendedName>
        <fullName evidence="5">Transport permease protein</fullName>
    </recommendedName>
</protein>
<reference evidence="7 8" key="1">
    <citation type="submission" date="2019-02" db="EMBL/GenBank/DDBJ databases">
        <title>Closed genome of Sporomusa termitida DSM 4440.</title>
        <authorList>
            <person name="Poehlein A."/>
            <person name="Daniel R."/>
        </authorList>
    </citation>
    <scope>NUCLEOTIDE SEQUENCE [LARGE SCALE GENOMIC DNA]</scope>
    <source>
        <strain evidence="7 8">DSM 4440</strain>
    </source>
</reference>
<proteinExistence type="inferred from homology"/>
<evidence type="ECO:0000256" key="4">
    <source>
        <dbReference type="ARBA" id="ARBA00023136"/>
    </source>
</evidence>
<evidence type="ECO:0000256" key="3">
    <source>
        <dbReference type="ARBA" id="ARBA00022989"/>
    </source>
</evidence>
<dbReference type="InterPro" id="IPR052522">
    <property type="entry name" value="ABC-2_transport_permease"/>
</dbReference>
<evidence type="ECO:0000313" key="8">
    <source>
        <dbReference type="Proteomes" id="UP000320776"/>
    </source>
</evidence>
<dbReference type="InterPro" id="IPR013525">
    <property type="entry name" value="ABC2_TM"/>
</dbReference>
<organism evidence="7 8">
    <name type="scientific">Sporomusa termitida</name>
    <dbReference type="NCBI Taxonomy" id="2377"/>
    <lineage>
        <taxon>Bacteria</taxon>
        <taxon>Bacillati</taxon>
        <taxon>Bacillota</taxon>
        <taxon>Negativicutes</taxon>
        <taxon>Selenomonadales</taxon>
        <taxon>Sporomusaceae</taxon>
        <taxon>Sporomusa</taxon>
    </lineage>
</organism>
<keyword evidence="3 5" id="KW-1133">Transmembrane helix</keyword>
<gene>
    <name evidence="7" type="ORF">SPTER_02390</name>
</gene>
<dbReference type="OrthoDB" id="111284at2"/>
<feature type="transmembrane region" description="Helical" evidence="5">
    <location>
        <begin position="218"/>
        <end position="237"/>
    </location>
</feature>
<dbReference type="GO" id="GO:0043190">
    <property type="term" value="C:ATP-binding cassette (ABC) transporter complex"/>
    <property type="evidence" value="ECO:0007669"/>
    <property type="project" value="InterPro"/>
</dbReference>
<keyword evidence="5" id="KW-1003">Cell membrane</keyword>
<accession>A0A517DNU8</accession>
<evidence type="ECO:0000256" key="2">
    <source>
        <dbReference type="ARBA" id="ARBA00022692"/>
    </source>
</evidence>
<keyword evidence="8" id="KW-1185">Reference proteome</keyword>
<feature type="transmembrane region" description="Helical" evidence="5">
    <location>
        <begin position="105"/>
        <end position="128"/>
    </location>
</feature>
<dbReference type="PROSITE" id="PS51012">
    <property type="entry name" value="ABC_TM2"/>
    <property type="match status" value="1"/>
</dbReference>
<dbReference type="PRINTS" id="PR00164">
    <property type="entry name" value="ABC2TRNSPORT"/>
</dbReference>
<name>A0A517DNU8_9FIRM</name>
<feature type="transmembrane region" description="Helical" evidence="5">
    <location>
        <begin position="135"/>
        <end position="159"/>
    </location>
</feature>
<dbReference type="GO" id="GO:0140359">
    <property type="term" value="F:ABC-type transporter activity"/>
    <property type="evidence" value="ECO:0007669"/>
    <property type="project" value="InterPro"/>
</dbReference>
<keyword evidence="2 5" id="KW-0812">Transmembrane</keyword>
<dbReference type="RefSeq" id="WP_144348688.1">
    <property type="nucleotide sequence ID" value="NZ_CP036259.1"/>
</dbReference>
<feature type="transmembrane region" description="Helical" evidence="5">
    <location>
        <begin position="21"/>
        <end position="41"/>
    </location>
</feature>
<feature type="transmembrane region" description="Helical" evidence="5">
    <location>
        <begin position="83"/>
        <end position="99"/>
    </location>
</feature>
<dbReference type="InterPro" id="IPR000412">
    <property type="entry name" value="ABC_2_transport"/>
</dbReference>
<comment type="subcellular location">
    <subcellularLocation>
        <location evidence="5">Cell membrane</location>
        <topology evidence="5">Multi-pass membrane protein</topology>
    </subcellularLocation>
    <subcellularLocation>
        <location evidence="1">Membrane</location>
        <topology evidence="1">Multi-pass membrane protein</topology>
    </subcellularLocation>
</comment>
<keyword evidence="5" id="KW-0813">Transport</keyword>